<dbReference type="InterPro" id="IPR036265">
    <property type="entry name" value="HIT-like_sf"/>
</dbReference>
<feature type="coiled-coil region" evidence="2">
    <location>
        <begin position="477"/>
        <end position="504"/>
    </location>
</feature>
<accession>A0A6J2TRJ6</accession>
<feature type="compositionally biased region" description="Basic and acidic residues" evidence="3">
    <location>
        <begin position="232"/>
        <end position="272"/>
    </location>
</feature>
<dbReference type="Pfam" id="PF04677">
    <property type="entry name" value="CwfJ_C_1"/>
    <property type="match status" value="1"/>
</dbReference>
<feature type="compositionally biased region" description="Basic residues" evidence="3">
    <location>
        <begin position="71"/>
        <end position="99"/>
    </location>
</feature>
<evidence type="ECO:0000256" key="3">
    <source>
        <dbReference type="SAM" id="MobiDB-lite"/>
    </source>
</evidence>
<feature type="compositionally biased region" description="Basic and acidic residues" evidence="3">
    <location>
        <begin position="29"/>
        <end position="48"/>
    </location>
</feature>
<dbReference type="InterPro" id="IPR040194">
    <property type="entry name" value="Cwf19-like"/>
</dbReference>
<feature type="compositionally biased region" description="Low complexity" evidence="3">
    <location>
        <begin position="283"/>
        <end position="293"/>
    </location>
</feature>
<dbReference type="PANTHER" id="PTHR12072">
    <property type="entry name" value="CWF19, CELL CYCLE CONTROL PROTEIN"/>
    <property type="match status" value="1"/>
</dbReference>
<protein>
    <submittedName>
        <fullName evidence="7">CWF19-like protein 2 homolog</fullName>
    </submittedName>
</protein>
<evidence type="ECO:0000313" key="7">
    <source>
        <dbReference type="RefSeq" id="XP_030378669.1"/>
    </source>
</evidence>
<feature type="compositionally biased region" description="Basic residues" evidence="3">
    <location>
        <begin position="121"/>
        <end position="134"/>
    </location>
</feature>
<dbReference type="GeneID" id="115627195"/>
<feature type="region of interest" description="Disordered" evidence="3">
    <location>
        <begin position="360"/>
        <end position="421"/>
    </location>
</feature>
<feature type="compositionally biased region" description="Basic and acidic residues" evidence="3">
    <location>
        <begin position="294"/>
        <end position="303"/>
    </location>
</feature>
<keyword evidence="2" id="KW-0175">Coiled coil</keyword>
<feature type="compositionally biased region" description="Basic and acidic residues" evidence="3">
    <location>
        <begin position="188"/>
        <end position="217"/>
    </location>
</feature>
<evidence type="ECO:0000313" key="6">
    <source>
        <dbReference type="Proteomes" id="UP000504634"/>
    </source>
</evidence>
<feature type="region of interest" description="Disordered" evidence="3">
    <location>
        <begin position="29"/>
        <end position="318"/>
    </location>
</feature>
<comment type="similarity">
    <text evidence="1">Belongs to the CWF19 family.</text>
</comment>
<feature type="compositionally biased region" description="Basic and acidic residues" evidence="3">
    <location>
        <begin position="396"/>
        <end position="421"/>
    </location>
</feature>
<dbReference type="OrthoDB" id="2113965at2759"/>
<feature type="domain" description="Cwf19-like C-terminal" evidence="5">
    <location>
        <begin position="499"/>
        <end position="622"/>
    </location>
</feature>
<dbReference type="AlphaFoldDB" id="A0A6J2TRJ6"/>
<dbReference type="GO" id="GO:0071014">
    <property type="term" value="C:post-mRNA release spliceosomal complex"/>
    <property type="evidence" value="ECO:0007669"/>
    <property type="project" value="TreeGrafter"/>
</dbReference>
<dbReference type="Pfam" id="PF04676">
    <property type="entry name" value="CwfJ_C_2"/>
    <property type="match status" value="1"/>
</dbReference>
<dbReference type="SUPFAM" id="SSF54197">
    <property type="entry name" value="HIT-like"/>
    <property type="match status" value="1"/>
</dbReference>
<dbReference type="InterPro" id="IPR006768">
    <property type="entry name" value="Cwf19-like_C_dom-1"/>
</dbReference>
<sequence>MSYIKFESAREKEKARQQLKEARAELLKEAQERAEQRQQRELRNELRGESNWMLPAMTKKLDKLSNASSKSKQRKAKRKSKSHSIKSGAVKKKRKKRKSSSSDTDSSSSSSSDSSSEEEKKRKRHKKKSKKSRKTKSDSESDSGSEGEEEWIEKPSGAAKELESSSGTAGLLQRDSWMTSETLALKTFTRERKEPTKPNERQQKIDAYDPARSKHELNPYWKSNGTGLPEFQKPKVDDDAADDRLAHRATHRVEGKRNWQKTSKDCVNKKPESPPTKSPRHYSSSNDSASGSSSDEKSSPSESKEDDQEGPKCLNDQQINELAARAIKAELKGKDELAANLNQQLENARKVRAALLAAGKPISKRSSAPSKPSTDHVLLTQTDQRGNVRPLMQSRSEARHGEYGGRKGEKHGGKTKKKVETHEDGQRVRYFADDDRYDIKQMFEREKHSSAADSNMQFADILSKHKNPNDDLEDIFVDKVRKNISEEKADKREMQQAIRDHEKLTATLENCEHCFDSKKLNKQLLVSMGQKIYLTLPWHVGLQPGHCILTTMQHVSCCTQLDEDAWEELNNFRKALTRMFATQNKDVIFYEIANKLHKRPHLTLHCIPIPEAQAEMAPFYFKKAIEESEQEWCINKQLVSLRKKSVRSAIPKGLPYLWVNFGMDSGFAHVIEDEDRFPSNFAQEIIGGMLELSPNTWRKPSKEKNSIGKVKAFAECWKKYDCTES</sequence>
<evidence type="ECO:0000256" key="2">
    <source>
        <dbReference type="SAM" id="Coils"/>
    </source>
</evidence>
<feature type="coiled-coil region" evidence="2">
    <location>
        <begin position="324"/>
        <end position="358"/>
    </location>
</feature>
<evidence type="ECO:0000256" key="1">
    <source>
        <dbReference type="ARBA" id="ARBA00006795"/>
    </source>
</evidence>
<name>A0A6J2TRJ6_DROLE</name>
<dbReference type="GO" id="GO:0000398">
    <property type="term" value="P:mRNA splicing, via spliceosome"/>
    <property type="evidence" value="ECO:0007669"/>
    <property type="project" value="TreeGrafter"/>
</dbReference>
<dbReference type="RefSeq" id="XP_030378669.1">
    <property type="nucleotide sequence ID" value="XM_030522809.1"/>
</dbReference>
<feature type="compositionally biased region" description="Low complexity" evidence="3">
    <location>
        <begin position="101"/>
        <end position="114"/>
    </location>
</feature>
<dbReference type="Gene3D" id="3.30.428.10">
    <property type="entry name" value="HIT-like"/>
    <property type="match status" value="1"/>
</dbReference>
<dbReference type="InterPro" id="IPR006767">
    <property type="entry name" value="Cwf19-like_C_dom-2"/>
</dbReference>
<evidence type="ECO:0000259" key="4">
    <source>
        <dbReference type="Pfam" id="PF04676"/>
    </source>
</evidence>
<feature type="domain" description="Cwf19-like protein C-terminal" evidence="4">
    <location>
        <begin position="631"/>
        <end position="723"/>
    </location>
</feature>
<evidence type="ECO:0000259" key="5">
    <source>
        <dbReference type="Pfam" id="PF04677"/>
    </source>
</evidence>
<organism evidence="6 7">
    <name type="scientific">Drosophila lebanonensis</name>
    <name type="common">Fruit fly</name>
    <name type="synonym">Scaptodrosophila lebanonensis</name>
    <dbReference type="NCBI Taxonomy" id="7225"/>
    <lineage>
        <taxon>Eukaryota</taxon>
        <taxon>Metazoa</taxon>
        <taxon>Ecdysozoa</taxon>
        <taxon>Arthropoda</taxon>
        <taxon>Hexapoda</taxon>
        <taxon>Insecta</taxon>
        <taxon>Pterygota</taxon>
        <taxon>Neoptera</taxon>
        <taxon>Endopterygota</taxon>
        <taxon>Diptera</taxon>
        <taxon>Brachycera</taxon>
        <taxon>Muscomorpha</taxon>
        <taxon>Ephydroidea</taxon>
        <taxon>Drosophilidae</taxon>
        <taxon>Scaptodrosophila</taxon>
    </lineage>
</organism>
<dbReference type="Proteomes" id="UP000504634">
    <property type="component" value="Unplaced"/>
</dbReference>
<dbReference type="PANTHER" id="PTHR12072:SF5">
    <property type="entry name" value="CWF19-LIKE PROTEIN 2"/>
    <property type="match status" value="1"/>
</dbReference>
<proteinExistence type="inferred from homology"/>
<reference evidence="7" key="1">
    <citation type="submission" date="2025-08" db="UniProtKB">
        <authorList>
            <consortium name="RefSeq"/>
        </authorList>
    </citation>
    <scope>IDENTIFICATION</scope>
    <source>
        <strain evidence="7">11010-0011.00</strain>
        <tissue evidence="7">Whole body</tissue>
    </source>
</reference>
<keyword evidence="6" id="KW-1185">Reference proteome</keyword>
<feature type="compositionally biased region" description="Acidic residues" evidence="3">
    <location>
        <begin position="140"/>
        <end position="151"/>
    </location>
</feature>
<gene>
    <name evidence="7" type="primary">LOC115627195</name>
</gene>